<feature type="signal peptide" evidence="1">
    <location>
        <begin position="1"/>
        <end position="19"/>
    </location>
</feature>
<dbReference type="Gene3D" id="2.60.40.1890">
    <property type="entry name" value="PCu(A)C copper chaperone"/>
    <property type="match status" value="1"/>
</dbReference>
<dbReference type="InterPro" id="IPR036182">
    <property type="entry name" value="PCuAC_sf"/>
</dbReference>
<accession>A0A0C1QAY2</accession>
<gene>
    <name evidence="2" type="ORF">JF50_03400</name>
</gene>
<dbReference type="SUPFAM" id="SSF110087">
    <property type="entry name" value="DR1885-like metal-binding protein"/>
    <property type="match status" value="1"/>
</dbReference>
<dbReference type="Proteomes" id="UP000031327">
    <property type="component" value="Unassembled WGS sequence"/>
</dbReference>
<evidence type="ECO:0008006" key="4">
    <source>
        <dbReference type="Google" id="ProtNLM"/>
    </source>
</evidence>
<evidence type="ECO:0000313" key="2">
    <source>
        <dbReference type="EMBL" id="KID57811.1"/>
    </source>
</evidence>
<dbReference type="EMBL" id="JWIC01000004">
    <property type="protein sequence ID" value="KID57811.1"/>
    <property type="molecule type" value="Genomic_DNA"/>
</dbReference>
<comment type="caution">
    <text evidence="2">The sequence shown here is derived from an EMBL/GenBank/DDBJ whole genome shotgun (WGS) entry which is preliminary data.</text>
</comment>
<dbReference type="InterPro" id="IPR058248">
    <property type="entry name" value="Lxx211020-like"/>
</dbReference>
<name>A0A0C1QAY2_9GAMM</name>
<organism evidence="2 3">
    <name type="scientific">Pseudoalteromonas luteoviolacea</name>
    <dbReference type="NCBI Taxonomy" id="43657"/>
    <lineage>
        <taxon>Bacteria</taxon>
        <taxon>Pseudomonadati</taxon>
        <taxon>Pseudomonadota</taxon>
        <taxon>Gammaproteobacteria</taxon>
        <taxon>Alteromonadales</taxon>
        <taxon>Pseudoalteromonadaceae</taxon>
        <taxon>Pseudoalteromonas</taxon>
    </lineage>
</organism>
<reference evidence="2 3" key="1">
    <citation type="submission" date="2014-12" db="EMBL/GenBank/DDBJ databases">
        <title>Draft Genome Sequence of Pseudoalteromonas luteoviolacea HI1.</title>
        <authorList>
            <person name="Asahina A.Y."/>
            <person name="Hadfield M.G."/>
        </authorList>
    </citation>
    <scope>NUCLEOTIDE SEQUENCE [LARGE SCALE GENOMIC DNA]</scope>
    <source>
        <strain evidence="2 3">HI1</strain>
    </source>
</reference>
<proteinExistence type="predicted"/>
<dbReference type="Pfam" id="PF04314">
    <property type="entry name" value="PCuAC"/>
    <property type="match status" value="1"/>
</dbReference>
<dbReference type="OrthoDB" id="9796962at2"/>
<dbReference type="AlphaFoldDB" id="A0A0C1QAY2"/>
<evidence type="ECO:0000256" key="1">
    <source>
        <dbReference type="SAM" id="SignalP"/>
    </source>
</evidence>
<evidence type="ECO:0000313" key="3">
    <source>
        <dbReference type="Proteomes" id="UP000031327"/>
    </source>
</evidence>
<sequence>MRKAFAFVSLLSVSWFGVAHNHQHDSHDHHQHHQAVQDSAALQVSGAKIRAFLPAAKSTAGYMTIFNSTDKPITIVSAQVEGLGRVEIHEHIHSNGMMKMRPVKSLVVPAHQRVEFKPGGHHLMGFDPKVKLKVGETRKLTLYFSDGEKVENTIKVVSLKDTFSNESHHHHH</sequence>
<dbReference type="PANTHER" id="PTHR36302">
    <property type="entry name" value="BLR7088 PROTEIN"/>
    <property type="match status" value="1"/>
</dbReference>
<dbReference type="InterPro" id="IPR007410">
    <property type="entry name" value="LpqE-like"/>
</dbReference>
<keyword evidence="1" id="KW-0732">Signal</keyword>
<protein>
    <recommendedName>
        <fullName evidence="4">Copper chaperone</fullName>
    </recommendedName>
</protein>
<feature type="chain" id="PRO_5002137127" description="Copper chaperone" evidence="1">
    <location>
        <begin position="20"/>
        <end position="172"/>
    </location>
</feature>
<dbReference type="RefSeq" id="WP_039608112.1">
    <property type="nucleotide sequence ID" value="NZ_JWIC01000004.1"/>
</dbReference>
<dbReference type="PANTHER" id="PTHR36302:SF1">
    <property type="entry name" value="COPPER CHAPERONE PCU(A)C"/>
    <property type="match status" value="1"/>
</dbReference>